<comment type="caution">
    <text evidence="1">The sequence shown here is derived from an EMBL/GenBank/DDBJ whole genome shotgun (WGS) entry which is preliminary data.</text>
</comment>
<dbReference type="SUPFAM" id="SSF53067">
    <property type="entry name" value="Actin-like ATPase domain"/>
    <property type="match status" value="2"/>
</dbReference>
<evidence type="ECO:0000313" key="1">
    <source>
        <dbReference type="EMBL" id="POS74752.1"/>
    </source>
</evidence>
<name>A0A2P5HWW5_DIAHE</name>
<dbReference type="PANTHER" id="PTHR14187:SF82">
    <property type="entry name" value="FAMILY CHAPERONE, PUTATIVE (AFU_ORTHOLOGUE AFUA_7G08575)-RELATED"/>
    <property type="match status" value="1"/>
</dbReference>
<dbReference type="PRINTS" id="PR00301">
    <property type="entry name" value="HEATSHOCK70"/>
</dbReference>
<dbReference type="Gene3D" id="3.30.420.40">
    <property type="match status" value="1"/>
</dbReference>
<protein>
    <recommendedName>
        <fullName evidence="3">Hsp70-like protein</fullName>
    </recommendedName>
</protein>
<dbReference type="InterPro" id="IPR043129">
    <property type="entry name" value="ATPase_NBD"/>
</dbReference>
<proteinExistence type="predicted"/>
<dbReference type="PANTHER" id="PTHR14187">
    <property type="entry name" value="ALPHA KINASE/ELONGATION FACTOR 2 KINASE"/>
    <property type="match status" value="1"/>
</dbReference>
<accession>A0A2P5HWW5</accession>
<reference evidence="1" key="1">
    <citation type="submission" date="2017-09" db="EMBL/GenBank/DDBJ databases">
        <title>Polyketide synthases of a Diaporthe helianthi virulent isolate.</title>
        <authorList>
            <person name="Baroncelli R."/>
        </authorList>
    </citation>
    <scope>NUCLEOTIDE SEQUENCE [LARGE SCALE GENOMIC DNA]</scope>
    <source>
        <strain evidence="1">7/96</strain>
    </source>
</reference>
<organism evidence="1 2">
    <name type="scientific">Diaporthe helianthi</name>
    <dbReference type="NCBI Taxonomy" id="158607"/>
    <lineage>
        <taxon>Eukaryota</taxon>
        <taxon>Fungi</taxon>
        <taxon>Dikarya</taxon>
        <taxon>Ascomycota</taxon>
        <taxon>Pezizomycotina</taxon>
        <taxon>Sordariomycetes</taxon>
        <taxon>Sordariomycetidae</taxon>
        <taxon>Diaporthales</taxon>
        <taxon>Diaporthaceae</taxon>
        <taxon>Diaporthe</taxon>
    </lineage>
</organism>
<dbReference type="AlphaFoldDB" id="A0A2P5HWW5"/>
<dbReference type="EMBL" id="MAVT02000582">
    <property type="protein sequence ID" value="POS74752.1"/>
    <property type="molecule type" value="Genomic_DNA"/>
</dbReference>
<keyword evidence="2" id="KW-1185">Reference proteome</keyword>
<dbReference type="OrthoDB" id="2963168at2759"/>
<gene>
    <name evidence="1" type="ORF">DHEL01_v206854</name>
</gene>
<evidence type="ECO:0000313" key="2">
    <source>
        <dbReference type="Proteomes" id="UP000094444"/>
    </source>
</evidence>
<dbReference type="Proteomes" id="UP000094444">
    <property type="component" value="Unassembled WGS sequence"/>
</dbReference>
<sequence>MASQVRPKIVIGVDFGTTFSGVAWAIGTPNGLENVEVITRWPNNTGTGMYRTADKVPTKLRVRRNNDPEWGFLIPADVPSSEVLQWFKLKLDDRPSVAAVIPQNIRDLNERTIDQVIVDYLSSLRTEIMRALTDRISADLLGDYELKYVLTVPAIWSERATQRTRSTFQEAMNIHRAQDITVVSEPEAAAICELQVAETRIVEEGGCIMILDAGGGTVDLISYAVRQLHPLIVDEAVAGSGDVCGGATVTSRFETWLLSKIGDLEFFDDDVLRAAVESFETRIKPKVNSALLADNHASHFQVSVPGLRDNQEANIRNEILGISAFDIVSFFQPSIEGIKLLVAGQIATSNVPISAIIMVGGFGQCQYLKEELEQDILIRERNIQIHKSPRARTAVARGAVMKGLYETGPQDSTRVRISNYIARKHYGTELTVTYHDLIHSGIVNKRRWDGLNGCYEVEVMNWFIKKGDPVTESRPFSKNFSVTSRVNHGKPRRLYLIVYTDEISQVAPLAKTDTVRELCAVEADLTQIPESQMLKRQGIDGFMYYSTDGEIEIVYHAPTITFTLLYNGQRYNSVNVDFF</sequence>
<dbReference type="CDD" id="cd10170">
    <property type="entry name" value="ASKHA_NBD_HSP70"/>
    <property type="match status" value="1"/>
</dbReference>
<dbReference type="STRING" id="158607.A0A2P5HWW5"/>
<dbReference type="InParanoid" id="A0A2P5HWW5"/>
<evidence type="ECO:0008006" key="3">
    <source>
        <dbReference type="Google" id="ProtNLM"/>
    </source>
</evidence>